<evidence type="ECO:0000313" key="2">
    <source>
        <dbReference type="EMBL" id="GES06381.1"/>
    </source>
</evidence>
<evidence type="ECO:0000259" key="1">
    <source>
        <dbReference type="Pfam" id="PF20028"/>
    </source>
</evidence>
<dbReference type="InterPro" id="IPR045450">
    <property type="entry name" value="VMAP_C"/>
</dbReference>
<sequence>MEGHPEVTVIALTRRPTSSGSYGDMLRVALDSGGPIAIWRRDTCPEHDAGDVREETCSGRRFRTAFADKLQQTPIHDLPETIRLLRNRAVAQHRVPADLDCRGTVLLWDDPEQSAQLLAPVVEPRYDDSRGP</sequence>
<dbReference type="Pfam" id="PF20028">
    <property type="entry name" value="VMAP-C"/>
    <property type="match status" value="1"/>
</dbReference>
<comment type="caution">
    <text evidence="2">The sequence shown here is derived from an EMBL/GenBank/DDBJ whole genome shotgun (WGS) entry which is preliminary data.</text>
</comment>
<name>A0A5M3WGZ7_9ACTN</name>
<feature type="domain" description="vWA-MoxR associated protein C-terminal" evidence="1">
    <location>
        <begin position="4"/>
        <end position="111"/>
    </location>
</feature>
<evidence type="ECO:0000313" key="3">
    <source>
        <dbReference type="Proteomes" id="UP000334990"/>
    </source>
</evidence>
<dbReference type="OrthoDB" id="3867284at2"/>
<organism evidence="2 3">
    <name type="scientific">Acrocarpospora corrugata</name>
    <dbReference type="NCBI Taxonomy" id="35763"/>
    <lineage>
        <taxon>Bacteria</taxon>
        <taxon>Bacillati</taxon>
        <taxon>Actinomycetota</taxon>
        <taxon>Actinomycetes</taxon>
        <taxon>Streptosporangiales</taxon>
        <taxon>Streptosporangiaceae</taxon>
        <taxon>Acrocarpospora</taxon>
    </lineage>
</organism>
<dbReference type="AlphaFoldDB" id="A0A5M3WGZ7"/>
<proteinExistence type="predicted"/>
<dbReference type="Proteomes" id="UP000334990">
    <property type="component" value="Unassembled WGS sequence"/>
</dbReference>
<gene>
    <name evidence="2" type="ORF">Acor_84500</name>
</gene>
<accession>A0A5M3WGZ7</accession>
<reference evidence="2 3" key="1">
    <citation type="submission" date="2019-10" db="EMBL/GenBank/DDBJ databases">
        <title>Whole genome shotgun sequence of Acrocarpospora corrugata NBRC 13972.</title>
        <authorList>
            <person name="Ichikawa N."/>
            <person name="Kimura A."/>
            <person name="Kitahashi Y."/>
            <person name="Komaki H."/>
            <person name="Oguchi A."/>
        </authorList>
    </citation>
    <scope>NUCLEOTIDE SEQUENCE [LARGE SCALE GENOMIC DNA]</scope>
    <source>
        <strain evidence="2 3">NBRC 13972</strain>
    </source>
</reference>
<keyword evidence="3" id="KW-1185">Reference proteome</keyword>
<protein>
    <recommendedName>
        <fullName evidence="1">vWA-MoxR associated protein C-terminal domain-containing protein</fullName>
    </recommendedName>
</protein>
<dbReference type="EMBL" id="BLAD01000161">
    <property type="protein sequence ID" value="GES06381.1"/>
    <property type="molecule type" value="Genomic_DNA"/>
</dbReference>